<dbReference type="Proteomes" id="UP000287651">
    <property type="component" value="Unassembled WGS sequence"/>
</dbReference>
<proteinExistence type="predicted"/>
<organism evidence="1 2">
    <name type="scientific">Ensete ventricosum</name>
    <name type="common">Abyssinian banana</name>
    <name type="synonym">Musa ensete</name>
    <dbReference type="NCBI Taxonomy" id="4639"/>
    <lineage>
        <taxon>Eukaryota</taxon>
        <taxon>Viridiplantae</taxon>
        <taxon>Streptophyta</taxon>
        <taxon>Embryophyta</taxon>
        <taxon>Tracheophyta</taxon>
        <taxon>Spermatophyta</taxon>
        <taxon>Magnoliopsida</taxon>
        <taxon>Liliopsida</taxon>
        <taxon>Zingiberales</taxon>
        <taxon>Musaceae</taxon>
        <taxon>Ensete</taxon>
    </lineage>
</organism>
<sequence length="219" mass="25318">MMAVNRTYDPVGWYLNHAGSIVAHQRLDVLTLCHRLPREELLCQQQSYAMEKGYMQNEAVSWRKKRVPKGVEDDWMEREEGEEVYRSVRLLLRSSVSSLSDRSMADGYLKRGRRGRSERAEVRASCGALSCEEALGRPVLPTRLLLRRGSSISNGTVGLIRQEEEPDPLNSIRHVMEISSLVWSDKKNPIRLTRYGQWMGWDGMVQRQMKQSKKRVKII</sequence>
<dbReference type="AlphaFoldDB" id="A0A426XRS0"/>
<reference evidence="1 2" key="1">
    <citation type="journal article" date="2014" name="Agronomy (Basel)">
        <title>A Draft Genome Sequence for Ensete ventricosum, the Drought-Tolerant Tree Against Hunger.</title>
        <authorList>
            <person name="Harrison J."/>
            <person name="Moore K.A."/>
            <person name="Paszkiewicz K."/>
            <person name="Jones T."/>
            <person name="Grant M."/>
            <person name="Ambacheew D."/>
            <person name="Muzemil S."/>
            <person name="Studholme D.J."/>
        </authorList>
    </citation>
    <scope>NUCLEOTIDE SEQUENCE [LARGE SCALE GENOMIC DNA]</scope>
</reference>
<dbReference type="EMBL" id="AMZH03017994">
    <property type="protein sequence ID" value="RRT42217.1"/>
    <property type="molecule type" value="Genomic_DNA"/>
</dbReference>
<evidence type="ECO:0000313" key="1">
    <source>
        <dbReference type="EMBL" id="RRT42217.1"/>
    </source>
</evidence>
<comment type="caution">
    <text evidence="1">The sequence shown here is derived from an EMBL/GenBank/DDBJ whole genome shotgun (WGS) entry which is preliminary data.</text>
</comment>
<gene>
    <name evidence="1" type="ORF">B296_00054553</name>
</gene>
<name>A0A426XRS0_ENSVE</name>
<accession>A0A426XRS0</accession>
<protein>
    <submittedName>
        <fullName evidence="1">Uncharacterized protein</fullName>
    </submittedName>
</protein>
<evidence type="ECO:0000313" key="2">
    <source>
        <dbReference type="Proteomes" id="UP000287651"/>
    </source>
</evidence>